<keyword evidence="1" id="KW-0489">Methyltransferase</keyword>
<dbReference type="GO" id="GO:0008757">
    <property type="term" value="F:S-adenosylmethionine-dependent methyltransferase activity"/>
    <property type="evidence" value="ECO:0007669"/>
    <property type="project" value="UniProtKB-ARBA"/>
</dbReference>
<dbReference type="InterPro" id="IPR029063">
    <property type="entry name" value="SAM-dependent_MTases_sf"/>
</dbReference>
<dbReference type="Pfam" id="PF05175">
    <property type="entry name" value="MTS"/>
    <property type="match status" value="1"/>
</dbReference>
<keyword evidence="6" id="KW-1185">Reference proteome</keyword>
<dbReference type="PROSITE" id="PS00092">
    <property type="entry name" value="N6_MTASE"/>
    <property type="match status" value="1"/>
</dbReference>
<accession>A0AA37MCE6</accession>
<evidence type="ECO:0000313" key="6">
    <source>
        <dbReference type="Proteomes" id="UP001055108"/>
    </source>
</evidence>
<organism evidence="5 6">
    <name type="scientific">Methylobacterium gregans</name>
    <dbReference type="NCBI Taxonomy" id="374424"/>
    <lineage>
        <taxon>Bacteria</taxon>
        <taxon>Pseudomonadati</taxon>
        <taxon>Pseudomonadota</taxon>
        <taxon>Alphaproteobacteria</taxon>
        <taxon>Hyphomicrobiales</taxon>
        <taxon>Methylobacteriaceae</taxon>
        <taxon>Methylobacterium</taxon>
    </lineage>
</organism>
<dbReference type="AlphaFoldDB" id="A0AA37MCE6"/>
<dbReference type="Gene3D" id="3.40.50.150">
    <property type="entry name" value="Vaccinia Virus protein VP39"/>
    <property type="match status" value="1"/>
</dbReference>
<dbReference type="PANTHER" id="PTHR47739">
    <property type="entry name" value="TRNA1(VAL) (ADENINE(37)-N6)-METHYLTRANSFERASE"/>
    <property type="match status" value="1"/>
</dbReference>
<evidence type="ECO:0000256" key="1">
    <source>
        <dbReference type="ARBA" id="ARBA00022603"/>
    </source>
</evidence>
<reference evidence="5" key="2">
    <citation type="submission" date="2021-08" db="EMBL/GenBank/DDBJ databases">
        <authorList>
            <person name="Tani A."/>
            <person name="Ola A."/>
            <person name="Ogura Y."/>
            <person name="Katsura K."/>
            <person name="Hayashi T."/>
        </authorList>
    </citation>
    <scope>NUCLEOTIDE SEQUENCE</scope>
    <source>
        <strain evidence="5">NBRC 103626</strain>
    </source>
</reference>
<gene>
    <name evidence="5" type="primary">yfiC</name>
    <name evidence="5" type="ORF">NBEOAGPD_2666</name>
</gene>
<dbReference type="GO" id="GO:0008170">
    <property type="term" value="F:N-methyltransferase activity"/>
    <property type="evidence" value="ECO:0007669"/>
    <property type="project" value="UniProtKB-ARBA"/>
</dbReference>
<dbReference type="GO" id="GO:0003676">
    <property type="term" value="F:nucleic acid binding"/>
    <property type="evidence" value="ECO:0007669"/>
    <property type="project" value="InterPro"/>
</dbReference>
<evidence type="ECO:0000256" key="2">
    <source>
        <dbReference type="ARBA" id="ARBA00022691"/>
    </source>
</evidence>
<dbReference type="InterPro" id="IPR002052">
    <property type="entry name" value="DNA_methylase_N6_adenine_CS"/>
</dbReference>
<feature type="region of interest" description="Disordered" evidence="3">
    <location>
        <begin position="1"/>
        <end position="24"/>
    </location>
</feature>
<feature type="domain" description="Methyltransferase small" evidence="4">
    <location>
        <begin position="51"/>
        <end position="148"/>
    </location>
</feature>
<dbReference type="PANTHER" id="PTHR47739:SF1">
    <property type="entry name" value="TRNA1(VAL) (ADENINE(37)-N6)-METHYLTRANSFERASE"/>
    <property type="match status" value="1"/>
</dbReference>
<dbReference type="Proteomes" id="UP001055108">
    <property type="component" value="Unassembled WGS sequence"/>
</dbReference>
<dbReference type="InterPro" id="IPR050210">
    <property type="entry name" value="tRNA_Adenine-N(6)_MTase"/>
</dbReference>
<feature type="region of interest" description="Disordered" evidence="3">
    <location>
        <begin position="250"/>
        <end position="272"/>
    </location>
</feature>
<name>A0AA37MCE6_9HYPH</name>
<dbReference type="SUPFAM" id="SSF53335">
    <property type="entry name" value="S-adenosyl-L-methionine-dependent methyltransferases"/>
    <property type="match status" value="1"/>
</dbReference>
<comment type="caution">
    <text evidence="5">The sequence shown here is derived from an EMBL/GenBank/DDBJ whole genome shotgun (WGS) entry which is preliminary data.</text>
</comment>
<evidence type="ECO:0000313" key="5">
    <source>
        <dbReference type="EMBL" id="GJD79439.1"/>
    </source>
</evidence>
<dbReference type="InterPro" id="IPR007848">
    <property type="entry name" value="Small_mtfrase_dom"/>
</dbReference>
<proteinExistence type="predicted"/>
<keyword evidence="1" id="KW-0808">Transferase</keyword>
<evidence type="ECO:0000259" key="4">
    <source>
        <dbReference type="Pfam" id="PF05175"/>
    </source>
</evidence>
<reference evidence="5" key="1">
    <citation type="journal article" date="2016" name="Front. Microbiol.">
        <title>Genome Sequence of the Piezophilic, Mesophilic Sulfate-Reducing Bacterium Desulfovibrio indicus J2T.</title>
        <authorList>
            <person name="Cao J."/>
            <person name="Maignien L."/>
            <person name="Shao Z."/>
            <person name="Alain K."/>
            <person name="Jebbar M."/>
        </authorList>
    </citation>
    <scope>NUCLEOTIDE SEQUENCE</scope>
    <source>
        <strain evidence="5">NBRC 103626</strain>
    </source>
</reference>
<evidence type="ECO:0000256" key="3">
    <source>
        <dbReference type="SAM" id="MobiDB-lite"/>
    </source>
</evidence>
<protein>
    <submittedName>
        <fullName evidence="5">tRNA1(Val) (Adenine(37)-N6)-methyltransferase</fullName>
    </submittedName>
</protein>
<sequence length="272" mass="28454">MASRRRGAAATNAPGLQSGRPVSAEPDNLFGGRLRLYQPARGAHRAGTDAVLLARLIDPVAGAHVCDLGAGSGAVGLAYGLAGARVTLVEREPEMAVLARRNAALNRVEAAIVETDLLASAAARRAAGLEPESQDIVVTNPPFFEDGKSPAHRPSPNALRAAAHSFGAGDLDAWIRTCAWLLRPGGQLGLIHRADALPACLRALDRRFGSVTARPVHARPGRPAIRVLIRARKGSRAPFGLLPPLVLQEADGTSTPESSALHRGEPWPADPA</sequence>
<dbReference type="EMBL" id="BPQM01000063">
    <property type="protein sequence ID" value="GJD79439.1"/>
    <property type="molecule type" value="Genomic_DNA"/>
</dbReference>
<keyword evidence="2" id="KW-0949">S-adenosyl-L-methionine</keyword>
<dbReference type="CDD" id="cd02440">
    <property type="entry name" value="AdoMet_MTases"/>
    <property type="match status" value="1"/>
</dbReference>
<dbReference type="GO" id="GO:0032259">
    <property type="term" value="P:methylation"/>
    <property type="evidence" value="ECO:0007669"/>
    <property type="project" value="UniProtKB-KW"/>
</dbReference>